<gene>
    <name evidence="2" type="ORF">Aau02nite_24290</name>
</gene>
<evidence type="ECO:0000256" key="1">
    <source>
        <dbReference type="SAM" id="SignalP"/>
    </source>
</evidence>
<proteinExistence type="predicted"/>
<feature type="signal peptide" evidence="1">
    <location>
        <begin position="1"/>
        <end position="27"/>
    </location>
</feature>
<comment type="caution">
    <text evidence="2">The sequence shown here is derived from an EMBL/GenBank/DDBJ whole genome shotgun (WGS) entry which is preliminary data.</text>
</comment>
<dbReference type="RefSeq" id="WP_212988462.1">
    <property type="nucleotide sequence ID" value="NZ_BAABEA010000019.1"/>
</dbReference>
<feature type="chain" id="PRO_5037112034" evidence="1">
    <location>
        <begin position="28"/>
        <end position="309"/>
    </location>
</feature>
<evidence type="ECO:0000313" key="3">
    <source>
        <dbReference type="Proteomes" id="UP000681340"/>
    </source>
</evidence>
<name>A0A919SAC6_9ACTN</name>
<keyword evidence="3" id="KW-1185">Reference proteome</keyword>
<dbReference type="Proteomes" id="UP000681340">
    <property type="component" value="Unassembled WGS sequence"/>
</dbReference>
<reference evidence="2" key="1">
    <citation type="submission" date="2021-03" db="EMBL/GenBank/DDBJ databases">
        <title>Whole genome shotgun sequence of Actinoplanes auranticolor NBRC 12245.</title>
        <authorList>
            <person name="Komaki H."/>
            <person name="Tamura T."/>
        </authorList>
    </citation>
    <scope>NUCLEOTIDE SEQUENCE</scope>
    <source>
        <strain evidence="2">NBRC 12245</strain>
    </source>
</reference>
<sequence>MRIFVRAGAIALAAGSVMLGGAVAAQAAPAADVTFTVNRLILQPADSGHTGRVRIVISNTGSEPFDGGFSITEPIAETLGDIEGAGGCGINRTPDNRQIALCPLDGEIAAGGSAVITANFRSPARPQSYARIAPLAGSVEVDGVTTEFPALFRATTGSLRNPQPYVQDTTGALTVTAADATLTRQADGTFTGRVPVTVRNDSDAPHQGLWTEVVVPAGLEGWPAIEPSDVCVPTDRLPVPPGGTSVGCVLYGGQLAEGEERTFEWVLTAPAETPAGPLGTATTLVAYTNEDVQQSDNANVDTFTITVAG</sequence>
<protein>
    <submittedName>
        <fullName evidence="2">Uncharacterized protein</fullName>
    </submittedName>
</protein>
<evidence type="ECO:0000313" key="2">
    <source>
        <dbReference type="EMBL" id="GIM66753.1"/>
    </source>
</evidence>
<accession>A0A919SAC6</accession>
<dbReference type="EMBL" id="BOQL01000021">
    <property type="protein sequence ID" value="GIM66753.1"/>
    <property type="molecule type" value="Genomic_DNA"/>
</dbReference>
<dbReference type="AlphaFoldDB" id="A0A919SAC6"/>
<keyword evidence="1" id="KW-0732">Signal</keyword>
<organism evidence="2 3">
    <name type="scientific">Actinoplanes auranticolor</name>
    <dbReference type="NCBI Taxonomy" id="47988"/>
    <lineage>
        <taxon>Bacteria</taxon>
        <taxon>Bacillati</taxon>
        <taxon>Actinomycetota</taxon>
        <taxon>Actinomycetes</taxon>
        <taxon>Micromonosporales</taxon>
        <taxon>Micromonosporaceae</taxon>
        <taxon>Actinoplanes</taxon>
    </lineage>
</organism>